<reference evidence="7" key="1">
    <citation type="submission" date="2021-02" db="EMBL/GenBank/DDBJ databases">
        <authorList>
            <person name="Dougan E. K."/>
            <person name="Rhodes N."/>
            <person name="Thang M."/>
            <person name="Chan C."/>
        </authorList>
    </citation>
    <scope>NUCLEOTIDE SEQUENCE</scope>
</reference>
<keyword evidence="5" id="KW-0408">Iron</keyword>
<keyword evidence="3" id="KW-0223">Dioxygenase</keyword>
<accession>A0A813M461</accession>
<dbReference type="PANTHER" id="PTHR10869">
    <property type="entry name" value="PROLYL 4-HYDROXYLASE ALPHA SUBUNIT"/>
    <property type="match status" value="1"/>
</dbReference>
<evidence type="ECO:0000256" key="2">
    <source>
        <dbReference type="ARBA" id="ARBA00022723"/>
    </source>
</evidence>
<dbReference type="InterPro" id="IPR044862">
    <property type="entry name" value="Pro_4_hyd_alph_FE2OG_OXY"/>
</dbReference>
<feature type="domain" description="Prolyl 4-hydroxylase alpha subunit" evidence="6">
    <location>
        <begin position="37"/>
        <end position="221"/>
    </location>
</feature>
<evidence type="ECO:0000256" key="4">
    <source>
        <dbReference type="ARBA" id="ARBA00023002"/>
    </source>
</evidence>
<name>A0A813M461_POLGL</name>
<dbReference type="AlphaFoldDB" id="A0A813M461"/>
<evidence type="ECO:0000256" key="3">
    <source>
        <dbReference type="ARBA" id="ARBA00022964"/>
    </source>
</evidence>
<dbReference type="GO" id="GO:0004656">
    <property type="term" value="F:procollagen-proline 4-dioxygenase activity"/>
    <property type="evidence" value="ECO:0007669"/>
    <property type="project" value="TreeGrafter"/>
</dbReference>
<dbReference type="GO" id="GO:0005783">
    <property type="term" value="C:endoplasmic reticulum"/>
    <property type="evidence" value="ECO:0007669"/>
    <property type="project" value="TreeGrafter"/>
</dbReference>
<dbReference type="GO" id="GO:0005506">
    <property type="term" value="F:iron ion binding"/>
    <property type="evidence" value="ECO:0007669"/>
    <property type="project" value="InterPro"/>
</dbReference>
<sequence length="243" mass="26463">MSESGEGPVADVGLAGGVGAEVAGPPKILARSVHEEPKVVLFENFVSQEEVDHLLKLCEGRWARSLVSKGKASELHGATDPVKKYGEEGVGDSRTSTSVHLSFDESIVVERIAARVASVTGSTLDQVEPLVLLRYEPGQYFRKHHDGSMRPSTVFVYLNSLTPEGGGQTLFPHLGFEVRPVAHTALMWHNRLENGEADMRLTHEAKPVIEGVKYAMNCFVGCQSQRDTSSIQVVQLLAEEEEA</sequence>
<dbReference type="PANTHER" id="PTHR10869:SF246">
    <property type="entry name" value="TRANSMEMBRANE PROLYL 4-HYDROXYLASE"/>
    <property type="match status" value="1"/>
</dbReference>
<dbReference type="Gene3D" id="2.60.120.620">
    <property type="entry name" value="q2cbj1_9rhob like domain"/>
    <property type="match status" value="1"/>
</dbReference>
<dbReference type="InterPro" id="IPR006620">
    <property type="entry name" value="Pro_4_hyd_alph"/>
</dbReference>
<dbReference type="Proteomes" id="UP000626109">
    <property type="component" value="Unassembled WGS sequence"/>
</dbReference>
<keyword evidence="2" id="KW-0479">Metal-binding</keyword>
<dbReference type="SMART" id="SM00702">
    <property type="entry name" value="P4Hc"/>
    <property type="match status" value="1"/>
</dbReference>
<dbReference type="InterPro" id="IPR045054">
    <property type="entry name" value="P4HA-like"/>
</dbReference>
<keyword evidence="4" id="KW-0560">Oxidoreductase</keyword>
<protein>
    <recommendedName>
        <fullName evidence="6">Prolyl 4-hydroxylase alpha subunit domain-containing protein</fullName>
    </recommendedName>
</protein>
<dbReference type="EMBL" id="CAJNNW010037254">
    <property type="protein sequence ID" value="CAE8740397.1"/>
    <property type="molecule type" value="Genomic_DNA"/>
</dbReference>
<comment type="cofactor">
    <cofactor evidence="1">
        <name>L-ascorbate</name>
        <dbReference type="ChEBI" id="CHEBI:38290"/>
    </cofactor>
</comment>
<organism evidence="7 8">
    <name type="scientific">Polarella glacialis</name>
    <name type="common">Dinoflagellate</name>
    <dbReference type="NCBI Taxonomy" id="89957"/>
    <lineage>
        <taxon>Eukaryota</taxon>
        <taxon>Sar</taxon>
        <taxon>Alveolata</taxon>
        <taxon>Dinophyceae</taxon>
        <taxon>Suessiales</taxon>
        <taxon>Suessiaceae</taxon>
        <taxon>Polarella</taxon>
    </lineage>
</organism>
<evidence type="ECO:0000313" key="7">
    <source>
        <dbReference type="EMBL" id="CAE8740397.1"/>
    </source>
</evidence>
<comment type="caution">
    <text evidence="7">The sequence shown here is derived from an EMBL/GenBank/DDBJ whole genome shotgun (WGS) entry which is preliminary data.</text>
</comment>
<dbReference type="Pfam" id="PF13640">
    <property type="entry name" value="2OG-FeII_Oxy_3"/>
    <property type="match status" value="1"/>
</dbReference>
<dbReference type="GO" id="GO:0031418">
    <property type="term" value="F:L-ascorbic acid binding"/>
    <property type="evidence" value="ECO:0007669"/>
    <property type="project" value="InterPro"/>
</dbReference>
<gene>
    <name evidence="7" type="ORF">PGLA2088_LOCUS50020</name>
</gene>
<proteinExistence type="predicted"/>
<evidence type="ECO:0000259" key="6">
    <source>
        <dbReference type="SMART" id="SM00702"/>
    </source>
</evidence>
<evidence type="ECO:0000256" key="5">
    <source>
        <dbReference type="ARBA" id="ARBA00023004"/>
    </source>
</evidence>
<evidence type="ECO:0000256" key="1">
    <source>
        <dbReference type="ARBA" id="ARBA00001961"/>
    </source>
</evidence>
<evidence type="ECO:0000313" key="8">
    <source>
        <dbReference type="Proteomes" id="UP000626109"/>
    </source>
</evidence>